<dbReference type="KEGG" id="mic:Mic7113_6287"/>
<reference evidence="1 2" key="1">
    <citation type="submission" date="2012-06" db="EMBL/GenBank/DDBJ databases">
        <title>Finished chromosome of genome of Microcoleus sp. PCC 7113.</title>
        <authorList>
            <consortium name="US DOE Joint Genome Institute"/>
            <person name="Gugger M."/>
            <person name="Coursin T."/>
            <person name="Rippka R."/>
            <person name="Tandeau De Marsac N."/>
            <person name="Huntemann M."/>
            <person name="Wei C.-L."/>
            <person name="Han J."/>
            <person name="Detter J.C."/>
            <person name="Han C."/>
            <person name="Tapia R."/>
            <person name="Chen A."/>
            <person name="Kyrpides N."/>
            <person name="Mavromatis K."/>
            <person name="Markowitz V."/>
            <person name="Szeto E."/>
            <person name="Ivanova N."/>
            <person name="Pagani I."/>
            <person name="Pati A."/>
            <person name="Goodwin L."/>
            <person name="Nordberg H.P."/>
            <person name="Cantor M.N."/>
            <person name="Hua S.X."/>
            <person name="Woyke T."/>
            <person name="Kerfeld C.A."/>
        </authorList>
    </citation>
    <scope>NUCLEOTIDE SEQUENCE [LARGE SCALE GENOMIC DNA]</scope>
    <source>
        <strain evidence="1 2">PCC 7113</strain>
    </source>
</reference>
<protein>
    <recommendedName>
        <fullName evidence="3">DUF2555 domain-containing protein</fullName>
    </recommendedName>
</protein>
<evidence type="ECO:0000313" key="2">
    <source>
        <dbReference type="Proteomes" id="UP000010471"/>
    </source>
</evidence>
<sequence length="72" mass="8332">MATLTLTLRERDLMALTADDVAELAGRLERDDYTNAFEGLDDWHLLRALAFQRPELIEPYLYLLDLEGYDEA</sequence>
<name>K9WPZ7_9CYAN</name>
<keyword evidence="2" id="KW-1185">Reference proteome</keyword>
<dbReference type="Pfam" id="PF10742">
    <property type="entry name" value="DUF2555"/>
    <property type="match status" value="1"/>
</dbReference>
<dbReference type="RefSeq" id="WP_015186004.1">
    <property type="nucleotide sequence ID" value="NC_019738.1"/>
</dbReference>
<evidence type="ECO:0008006" key="3">
    <source>
        <dbReference type="Google" id="ProtNLM"/>
    </source>
</evidence>
<dbReference type="EMBL" id="CP003630">
    <property type="protein sequence ID" value="AFZ21876.1"/>
    <property type="molecule type" value="Genomic_DNA"/>
</dbReference>
<accession>K9WPZ7</accession>
<dbReference type="STRING" id="1173027.Mic7113_6287"/>
<proteinExistence type="predicted"/>
<evidence type="ECO:0000313" key="1">
    <source>
        <dbReference type="EMBL" id="AFZ21876.1"/>
    </source>
</evidence>
<dbReference type="OrthoDB" id="488396at2"/>
<dbReference type="eggNOG" id="COG3536">
    <property type="taxonomic scope" value="Bacteria"/>
</dbReference>
<organism evidence="1 2">
    <name type="scientific">Allocoleopsis franciscana PCC 7113</name>
    <dbReference type="NCBI Taxonomy" id="1173027"/>
    <lineage>
        <taxon>Bacteria</taxon>
        <taxon>Bacillati</taxon>
        <taxon>Cyanobacteriota</taxon>
        <taxon>Cyanophyceae</taxon>
        <taxon>Coleofasciculales</taxon>
        <taxon>Coleofasciculaceae</taxon>
        <taxon>Allocoleopsis</taxon>
        <taxon>Allocoleopsis franciscana</taxon>
    </lineage>
</organism>
<gene>
    <name evidence="1" type="ORF">Mic7113_6287</name>
</gene>
<dbReference type="InterPro" id="IPR019678">
    <property type="entry name" value="DUF2555"/>
</dbReference>
<dbReference type="Proteomes" id="UP000010471">
    <property type="component" value="Chromosome"/>
</dbReference>
<dbReference type="HOGENOM" id="CLU_186686_1_0_3"/>
<dbReference type="AlphaFoldDB" id="K9WPZ7"/>
<dbReference type="PATRIC" id="fig|1173027.3.peg.6961"/>